<feature type="binding site" evidence="17">
    <location>
        <begin position="407"/>
        <end position="411"/>
    </location>
    <ligand>
        <name>AMP</name>
        <dbReference type="ChEBI" id="CHEBI:456215"/>
    </ligand>
</feature>
<feature type="binding site" evidence="17">
    <location>
        <position position="319"/>
    </location>
    <ligand>
        <name>(6S)-NADPHX</name>
        <dbReference type="ChEBI" id="CHEBI:64076"/>
    </ligand>
</feature>
<dbReference type="GO" id="GO:0052855">
    <property type="term" value="F:ADP-dependent NAD(P)H-hydrate dehydratase activity"/>
    <property type="evidence" value="ECO:0007669"/>
    <property type="project" value="UniProtKB-UniRule"/>
</dbReference>
<comment type="function">
    <text evidence="17">Catalyzes the dehydration of the S-form of NAD(P)HX at the expense of ADP, which is converted to AMP. Together with NAD(P)HX epimerase, which catalyzes the epimerization of the S- and R-forms, the enzyme allows the repair of both epimers of NAD(P)HX, a damaged form of NAD(P)H that is a result of enzymatic or heat-dependent hydration.</text>
</comment>
<comment type="caution">
    <text evidence="22">The sequence shown here is derived from an EMBL/GenBank/DDBJ whole genome shotgun (WGS) entry which is preliminary data.</text>
</comment>
<evidence type="ECO:0000256" key="10">
    <source>
        <dbReference type="ARBA" id="ARBA00023027"/>
    </source>
</evidence>
<dbReference type="RefSeq" id="WP_109984834.1">
    <property type="nucleotide sequence ID" value="NZ_QGTD01000011.1"/>
</dbReference>
<evidence type="ECO:0000256" key="11">
    <source>
        <dbReference type="ARBA" id="ARBA00023235"/>
    </source>
</evidence>
<evidence type="ECO:0000256" key="1">
    <source>
        <dbReference type="ARBA" id="ARBA00000013"/>
    </source>
</evidence>
<evidence type="ECO:0000259" key="21">
    <source>
        <dbReference type="PROSITE" id="PS51385"/>
    </source>
</evidence>
<comment type="catalytic activity">
    <reaction evidence="1 18 19">
        <text>(6R)-NADHX = (6S)-NADHX</text>
        <dbReference type="Rhea" id="RHEA:32215"/>
        <dbReference type="ChEBI" id="CHEBI:64074"/>
        <dbReference type="ChEBI" id="CHEBI:64075"/>
        <dbReference type="EC" id="5.1.99.6"/>
    </reaction>
</comment>
<comment type="subunit">
    <text evidence="17">Homotetramer.</text>
</comment>
<proteinExistence type="inferred from homology"/>
<comment type="function">
    <text evidence="18">Catalyzes the epimerization of the S- and R-forms of NAD(P)HX, a damaged form of NAD(P)H that is a result of enzymatic or heat-dependent hydration. This is a prerequisite for the S-specific NAD(P)H-hydrate dehydratase to allow the repair of both epimers of NAD(P)HX.</text>
</comment>
<evidence type="ECO:0000256" key="15">
    <source>
        <dbReference type="ARBA" id="ARBA00048238"/>
    </source>
</evidence>
<name>A0A317KX17_9BACI</name>
<dbReference type="HAMAP" id="MF_01965">
    <property type="entry name" value="NADHX_dehydratase"/>
    <property type="match status" value="1"/>
</dbReference>
<feature type="binding site" evidence="17">
    <location>
        <position position="436"/>
    </location>
    <ligand>
        <name>AMP</name>
        <dbReference type="ChEBI" id="CHEBI:456215"/>
    </ligand>
</feature>
<evidence type="ECO:0000256" key="2">
    <source>
        <dbReference type="ARBA" id="ARBA00000909"/>
    </source>
</evidence>
<dbReference type="AlphaFoldDB" id="A0A317KX17"/>
<comment type="similarity">
    <text evidence="18">Belongs to the NnrE/AIBP family.</text>
</comment>
<dbReference type="GO" id="GO:0052856">
    <property type="term" value="F:NAD(P)HX epimerase activity"/>
    <property type="evidence" value="ECO:0007669"/>
    <property type="project" value="UniProtKB-UniRule"/>
</dbReference>
<dbReference type="NCBIfam" id="TIGR00196">
    <property type="entry name" value="yjeF_cterm"/>
    <property type="match status" value="1"/>
</dbReference>
<evidence type="ECO:0000256" key="16">
    <source>
        <dbReference type="ARBA" id="ARBA00049209"/>
    </source>
</evidence>
<comment type="similarity">
    <text evidence="17">Belongs to the NnrD/CARKD family.</text>
</comment>
<keyword evidence="6 17" id="KW-0547">Nucleotide-binding</keyword>
<dbReference type="Pfam" id="PF01256">
    <property type="entry name" value="Carb_kinase"/>
    <property type="match status" value="1"/>
</dbReference>
<gene>
    <name evidence="17" type="primary">nnrD</name>
    <name evidence="18" type="synonym">nnrE</name>
    <name evidence="22" type="ORF">DLJ74_13285</name>
</gene>
<evidence type="ECO:0000259" key="20">
    <source>
        <dbReference type="PROSITE" id="PS51383"/>
    </source>
</evidence>
<keyword evidence="10 17" id="KW-0520">NAD</keyword>
<dbReference type="PROSITE" id="PS51385">
    <property type="entry name" value="YJEF_N"/>
    <property type="match status" value="1"/>
</dbReference>
<accession>A0A317KX17</accession>
<keyword evidence="8 17" id="KW-0521">NADP</keyword>
<evidence type="ECO:0000256" key="5">
    <source>
        <dbReference type="ARBA" id="ARBA00022723"/>
    </source>
</evidence>
<dbReference type="SUPFAM" id="SSF64153">
    <property type="entry name" value="YjeF N-terminal domain-like"/>
    <property type="match status" value="1"/>
</dbReference>
<evidence type="ECO:0000256" key="4">
    <source>
        <dbReference type="ARBA" id="ARBA00009524"/>
    </source>
</evidence>
<dbReference type="Pfam" id="PF03853">
    <property type="entry name" value="YjeF_N"/>
    <property type="match status" value="1"/>
</dbReference>
<dbReference type="EMBL" id="QGTD01000011">
    <property type="protein sequence ID" value="PWU68062.1"/>
    <property type="molecule type" value="Genomic_DNA"/>
</dbReference>
<evidence type="ECO:0000256" key="8">
    <source>
        <dbReference type="ARBA" id="ARBA00022857"/>
    </source>
</evidence>
<comment type="cofactor">
    <cofactor evidence="17">
        <name>Mg(2+)</name>
        <dbReference type="ChEBI" id="CHEBI:18420"/>
    </cofactor>
</comment>
<dbReference type="NCBIfam" id="TIGR00197">
    <property type="entry name" value="yjeF_nterm"/>
    <property type="match status" value="1"/>
</dbReference>
<feature type="binding site" evidence="18">
    <location>
        <position position="162"/>
    </location>
    <ligand>
        <name>K(+)</name>
        <dbReference type="ChEBI" id="CHEBI:29103"/>
    </ligand>
</feature>
<evidence type="ECO:0000256" key="9">
    <source>
        <dbReference type="ARBA" id="ARBA00022958"/>
    </source>
</evidence>
<keyword evidence="12 17" id="KW-0456">Lyase</keyword>
<dbReference type="GO" id="GO:0046496">
    <property type="term" value="P:nicotinamide nucleotide metabolic process"/>
    <property type="evidence" value="ECO:0007669"/>
    <property type="project" value="UniProtKB-UniRule"/>
</dbReference>
<keyword evidence="13" id="KW-0511">Multifunctional enzyme</keyword>
<feature type="binding site" evidence="18">
    <location>
        <begin position="57"/>
        <end position="61"/>
    </location>
    <ligand>
        <name>(6S)-NADPHX</name>
        <dbReference type="ChEBI" id="CHEBI:64076"/>
    </ligand>
</feature>
<dbReference type="GO" id="GO:0005524">
    <property type="term" value="F:ATP binding"/>
    <property type="evidence" value="ECO:0007669"/>
    <property type="project" value="UniProtKB-UniRule"/>
</dbReference>
<evidence type="ECO:0000313" key="22">
    <source>
        <dbReference type="EMBL" id="PWU68062.1"/>
    </source>
</evidence>
<dbReference type="CDD" id="cd01171">
    <property type="entry name" value="YXKO-related"/>
    <property type="match status" value="1"/>
</dbReference>
<evidence type="ECO:0000256" key="18">
    <source>
        <dbReference type="HAMAP-Rule" id="MF_01966"/>
    </source>
</evidence>
<dbReference type="InterPro" id="IPR030677">
    <property type="entry name" value="Nnr"/>
</dbReference>
<reference evidence="22 23" key="1">
    <citation type="submission" date="2018-05" db="EMBL/GenBank/DDBJ databases">
        <title>Genomic analysis of Gracilibacillus dipsosauri DD1 reveals novel features of a salt-tolerant amylase.</title>
        <authorList>
            <person name="Deutch C.E."/>
            <person name="Yang S."/>
        </authorList>
    </citation>
    <scope>NUCLEOTIDE SEQUENCE [LARGE SCALE GENOMIC DNA]</scope>
    <source>
        <strain evidence="22 23">DD1</strain>
    </source>
</reference>
<keyword evidence="9 18" id="KW-0630">Potassium</keyword>
<dbReference type="Proteomes" id="UP000245624">
    <property type="component" value="Unassembled WGS sequence"/>
</dbReference>
<sequence length="499" mass="54309">MYIVTAEDMYEIDRFAIDQGGIDGTILMENAGQAIAKEMMIAEEKSCHMAILVGSGNNGGDGFVIARYLKNEGYPVKVLQLVPNEKIKGDAAYHKQLLIHQKVPIQEVLTTDKLLECLVNVDIVIDAILGIGVTGEIREPLRGMISIINEQNARIYSVDIPSGLPANENHTIDIAIKADRTYIVEAPKQSLFLENTAPYYGEWKVIPIGIPIEAYGMIPKVRSWNLKDVKVSFPKRATFSHKGSHGKGLVIGGQELMPGSVALSSRAALKAGAGLVTVATMERNIPVIANYCMEAMYQNLSNFGHIDLAGFDGVAIGMGMGRNRTAKTFVEDVLAQEDVPVIIDADGLYHLKELLGMLQERRSPTILTPHYGEMAMLTNQEIETIKKAPFTMAKEFAQEHQVYLILKGKYTIITAPDGTQMVNATGNAGLAKGGTGDVLSGILLAFIMQHESVLEAMNNACFIHGMSADLRIESGQNTVIDLLASDVIDGLTNVFRTMS</sequence>
<evidence type="ECO:0000256" key="12">
    <source>
        <dbReference type="ARBA" id="ARBA00023239"/>
    </source>
</evidence>
<dbReference type="GO" id="GO:0110051">
    <property type="term" value="P:metabolite repair"/>
    <property type="evidence" value="ECO:0007669"/>
    <property type="project" value="TreeGrafter"/>
</dbReference>
<comment type="similarity">
    <text evidence="4 19">In the C-terminal section; belongs to the NnrD/CARKD family.</text>
</comment>
<evidence type="ECO:0000256" key="17">
    <source>
        <dbReference type="HAMAP-Rule" id="MF_01965"/>
    </source>
</evidence>
<dbReference type="InterPro" id="IPR029056">
    <property type="entry name" value="Ribokinase-like"/>
</dbReference>
<dbReference type="InterPro" id="IPR000631">
    <property type="entry name" value="CARKD"/>
</dbReference>
<dbReference type="PIRSF" id="PIRSF017184">
    <property type="entry name" value="Nnr"/>
    <property type="match status" value="1"/>
</dbReference>
<comment type="caution">
    <text evidence="17">Lacks conserved residue(s) required for the propagation of feature annotation.</text>
</comment>
<evidence type="ECO:0000256" key="13">
    <source>
        <dbReference type="ARBA" id="ARBA00023268"/>
    </source>
</evidence>
<feature type="domain" description="YjeF C-terminal" evidence="20">
    <location>
        <begin position="225"/>
        <end position="498"/>
    </location>
</feature>
<evidence type="ECO:0000313" key="23">
    <source>
        <dbReference type="Proteomes" id="UP000245624"/>
    </source>
</evidence>
<comment type="cofactor">
    <cofactor evidence="18 19">
        <name>K(+)</name>
        <dbReference type="ChEBI" id="CHEBI:29103"/>
    </cofactor>
    <text evidence="18 19">Binds 1 potassium ion per subunit.</text>
</comment>
<evidence type="ECO:0000256" key="6">
    <source>
        <dbReference type="ARBA" id="ARBA00022741"/>
    </source>
</evidence>
<feature type="binding site" evidence="18">
    <location>
        <position position="58"/>
    </location>
    <ligand>
        <name>K(+)</name>
        <dbReference type="ChEBI" id="CHEBI:29103"/>
    </ligand>
</feature>
<dbReference type="PROSITE" id="PS01050">
    <property type="entry name" value="YJEF_C_2"/>
    <property type="match status" value="1"/>
</dbReference>
<dbReference type="Gene3D" id="3.40.50.10260">
    <property type="entry name" value="YjeF N-terminal domain"/>
    <property type="match status" value="1"/>
</dbReference>
<dbReference type="InterPro" id="IPR036652">
    <property type="entry name" value="YjeF_N_dom_sf"/>
</dbReference>
<dbReference type="PANTHER" id="PTHR12592">
    <property type="entry name" value="ATP-DEPENDENT (S)-NAD(P)H-HYDRATE DEHYDRATASE FAMILY MEMBER"/>
    <property type="match status" value="1"/>
</dbReference>
<organism evidence="22 23">
    <name type="scientific">Gracilibacillus dipsosauri</name>
    <dbReference type="NCBI Taxonomy" id="178340"/>
    <lineage>
        <taxon>Bacteria</taxon>
        <taxon>Bacillati</taxon>
        <taxon>Bacillota</taxon>
        <taxon>Bacilli</taxon>
        <taxon>Bacillales</taxon>
        <taxon>Bacillaceae</taxon>
        <taxon>Gracilibacillus</taxon>
    </lineage>
</organism>
<keyword evidence="23" id="KW-1185">Reference proteome</keyword>
<evidence type="ECO:0000256" key="3">
    <source>
        <dbReference type="ARBA" id="ARBA00006001"/>
    </source>
</evidence>
<dbReference type="PANTHER" id="PTHR12592:SF0">
    <property type="entry name" value="ATP-DEPENDENT (S)-NAD(P)H-HYDRATE DEHYDRATASE"/>
    <property type="match status" value="1"/>
</dbReference>
<keyword evidence="11 18" id="KW-0413">Isomerase</keyword>
<keyword evidence="5 18" id="KW-0479">Metal-binding</keyword>
<feature type="binding site" evidence="17">
    <location>
        <position position="370"/>
    </location>
    <ligand>
        <name>(6S)-NADPHX</name>
        <dbReference type="ChEBI" id="CHEBI:64076"/>
    </ligand>
</feature>
<feature type="binding site" evidence="18">
    <location>
        <begin position="130"/>
        <end position="136"/>
    </location>
    <ligand>
        <name>(6S)-NADPHX</name>
        <dbReference type="ChEBI" id="CHEBI:64076"/>
    </ligand>
</feature>
<protein>
    <recommendedName>
        <fullName evidence="19">Bifunctional NAD(P)H-hydrate repair enzyme</fullName>
    </recommendedName>
    <alternativeName>
        <fullName evidence="19">Nicotinamide nucleotide repair protein</fullName>
    </alternativeName>
    <domain>
        <recommendedName>
            <fullName evidence="19">ADP-dependent (S)-NAD(P)H-hydrate dehydratase</fullName>
            <ecNumber evidence="19">4.2.1.136</ecNumber>
        </recommendedName>
        <alternativeName>
            <fullName evidence="19">ADP-dependent NAD(P)HX dehydratase</fullName>
        </alternativeName>
    </domain>
    <domain>
        <recommendedName>
            <fullName evidence="19">NAD(P)H-hydrate epimerase</fullName>
            <ecNumber evidence="19">5.1.99.6</ecNumber>
        </recommendedName>
    </domain>
</protein>
<comment type="similarity">
    <text evidence="3 19">In the N-terminal section; belongs to the NnrE/AIBP family.</text>
</comment>
<evidence type="ECO:0000256" key="7">
    <source>
        <dbReference type="ARBA" id="ARBA00022840"/>
    </source>
</evidence>
<dbReference type="HAMAP" id="MF_01966">
    <property type="entry name" value="NADHX_epimerase"/>
    <property type="match status" value="1"/>
</dbReference>
<feature type="domain" description="YjeF N-terminal" evidence="21">
    <location>
        <begin position="9"/>
        <end position="216"/>
    </location>
</feature>
<dbReference type="PROSITE" id="PS51383">
    <property type="entry name" value="YJEF_C_3"/>
    <property type="match status" value="1"/>
</dbReference>
<dbReference type="EC" id="4.2.1.136" evidence="19"/>
<dbReference type="InterPro" id="IPR004443">
    <property type="entry name" value="YjeF_N_dom"/>
</dbReference>
<dbReference type="InterPro" id="IPR017953">
    <property type="entry name" value="Carbohydrate_kinase_pred_CS"/>
</dbReference>
<dbReference type="OrthoDB" id="9806925at2"/>
<feature type="binding site" evidence="18">
    <location>
        <position position="126"/>
    </location>
    <ligand>
        <name>K(+)</name>
        <dbReference type="ChEBI" id="CHEBI:29103"/>
    </ligand>
</feature>
<evidence type="ECO:0000256" key="19">
    <source>
        <dbReference type="PIRNR" id="PIRNR017184"/>
    </source>
</evidence>
<dbReference type="Gene3D" id="3.40.1190.20">
    <property type="match status" value="1"/>
</dbReference>
<dbReference type="EC" id="5.1.99.6" evidence="19"/>
<comment type="catalytic activity">
    <reaction evidence="16 17 19">
        <text>(6S)-NADPHX + ADP = AMP + phosphate + NADPH + H(+)</text>
        <dbReference type="Rhea" id="RHEA:32235"/>
        <dbReference type="ChEBI" id="CHEBI:15378"/>
        <dbReference type="ChEBI" id="CHEBI:43474"/>
        <dbReference type="ChEBI" id="CHEBI:57783"/>
        <dbReference type="ChEBI" id="CHEBI:64076"/>
        <dbReference type="ChEBI" id="CHEBI:456215"/>
        <dbReference type="ChEBI" id="CHEBI:456216"/>
        <dbReference type="EC" id="4.2.1.136"/>
    </reaction>
</comment>
<comment type="catalytic activity">
    <reaction evidence="15 17 19">
        <text>(6S)-NADHX + ADP = AMP + phosphate + NADH + H(+)</text>
        <dbReference type="Rhea" id="RHEA:32223"/>
        <dbReference type="ChEBI" id="CHEBI:15378"/>
        <dbReference type="ChEBI" id="CHEBI:43474"/>
        <dbReference type="ChEBI" id="CHEBI:57945"/>
        <dbReference type="ChEBI" id="CHEBI:64074"/>
        <dbReference type="ChEBI" id="CHEBI:456215"/>
        <dbReference type="ChEBI" id="CHEBI:456216"/>
        <dbReference type="EC" id="4.2.1.136"/>
    </reaction>
</comment>
<feature type="binding site" evidence="18">
    <location>
        <position position="159"/>
    </location>
    <ligand>
        <name>(6S)-NADPHX</name>
        <dbReference type="ChEBI" id="CHEBI:64076"/>
    </ligand>
</feature>
<dbReference type="GO" id="GO:0046872">
    <property type="term" value="F:metal ion binding"/>
    <property type="evidence" value="ECO:0007669"/>
    <property type="project" value="UniProtKB-UniRule"/>
</dbReference>
<evidence type="ECO:0000256" key="14">
    <source>
        <dbReference type="ARBA" id="ARBA00025153"/>
    </source>
</evidence>
<comment type="function">
    <text evidence="14 19">Bifunctional enzyme that catalyzes the epimerization of the S- and R-forms of NAD(P)HX and the dehydration of the S-form of NAD(P)HX at the expense of ADP, which is converted to AMP. This allows the repair of both epimers of NAD(P)HX, a damaged form of NAD(P)H that is a result of enzymatic or heat-dependent hydration.</text>
</comment>
<keyword evidence="7 17" id="KW-0067">ATP-binding</keyword>
<comment type="catalytic activity">
    <reaction evidence="2 18 19">
        <text>(6R)-NADPHX = (6S)-NADPHX</text>
        <dbReference type="Rhea" id="RHEA:32227"/>
        <dbReference type="ChEBI" id="CHEBI:64076"/>
        <dbReference type="ChEBI" id="CHEBI:64077"/>
        <dbReference type="EC" id="5.1.99.6"/>
    </reaction>
</comment>
<dbReference type="SUPFAM" id="SSF53613">
    <property type="entry name" value="Ribokinase-like"/>
    <property type="match status" value="1"/>
</dbReference>
<feature type="binding site" evidence="17">
    <location>
        <position position="437"/>
    </location>
    <ligand>
        <name>(6S)-NADPHX</name>
        <dbReference type="ChEBI" id="CHEBI:64076"/>
    </ligand>
</feature>